<keyword evidence="3" id="KW-1185">Reference proteome</keyword>
<evidence type="ECO:0000259" key="2">
    <source>
        <dbReference type="PROSITE" id="PS50882"/>
    </source>
</evidence>
<name>A0A6P6RQK1_9EIME</name>
<dbReference type="InterPro" id="IPR045168">
    <property type="entry name" value="YTH_prot"/>
</dbReference>
<reference evidence="4" key="1">
    <citation type="submission" date="2025-08" db="UniProtKB">
        <authorList>
            <consortium name="RefSeq"/>
        </authorList>
    </citation>
    <scope>IDENTIFICATION</scope>
</reference>
<evidence type="ECO:0000313" key="3">
    <source>
        <dbReference type="Proteomes" id="UP000515125"/>
    </source>
</evidence>
<dbReference type="PANTHER" id="PTHR12357:SF3">
    <property type="entry name" value="YTH DOMAIN-CONTAINING PROTEIN 1"/>
    <property type="match status" value="1"/>
</dbReference>
<evidence type="ECO:0000313" key="4">
    <source>
        <dbReference type="RefSeq" id="XP_026190063.1"/>
    </source>
</evidence>
<dbReference type="Proteomes" id="UP000515125">
    <property type="component" value="Unplaced"/>
</dbReference>
<feature type="domain" description="YTH" evidence="2">
    <location>
        <begin position="199"/>
        <end position="335"/>
    </location>
</feature>
<protein>
    <submittedName>
        <fullName evidence="4">Uncharacterized protein LOC34618372</fullName>
    </submittedName>
</protein>
<dbReference type="InterPro" id="IPR007275">
    <property type="entry name" value="YTH_domain"/>
</dbReference>
<dbReference type="GO" id="GO:1990247">
    <property type="term" value="F:N6-methyladenosine-containing RNA reader activity"/>
    <property type="evidence" value="ECO:0007669"/>
    <property type="project" value="TreeGrafter"/>
</dbReference>
<dbReference type="PROSITE" id="PS50882">
    <property type="entry name" value="YTH"/>
    <property type="match status" value="1"/>
</dbReference>
<dbReference type="GO" id="GO:0005654">
    <property type="term" value="C:nucleoplasm"/>
    <property type="evidence" value="ECO:0007669"/>
    <property type="project" value="TreeGrafter"/>
</dbReference>
<accession>A0A6P6RQK1</accession>
<evidence type="ECO:0000256" key="1">
    <source>
        <dbReference type="SAM" id="MobiDB-lite"/>
    </source>
</evidence>
<gene>
    <name evidence="4" type="primary">LOC34618372</name>
</gene>
<dbReference type="GO" id="GO:0003729">
    <property type="term" value="F:mRNA binding"/>
    <property type="evidence" value="ECO:0007669"/>
    <property type="project" value="TreeGrafter"/>
</dbReference>
<dbReference type="PANTHER" id="PTHR12357">
    <property type="entry name" value="YTH YT521-B HOMOLOGY DOMAIN-CONTAINING"/>
    <property type="match status" value="1"/>
</dbReference>
<dbReference type="Pfam" id="PF04146">
    <property type="entry name" value="YTH"/>
    <property type="match status" value="1"/>
</dbReference>
<dbReference type="CDD" id="cd21134">
    <property type="entry name" value="YTH"/>
    <property type="match status" value="1"/>
</dbReference>
<sequence length="558" mass="59538">MAEVLCTWQSDGRGAPSSPEHGFPAPCLLVHKSTEFQFRLAPNCCTLSQRRRCFAAPTLDALGLACGSHECYNSIDVALGGAVQPFPVDRKQAGMMHMDGIVMPRGVGAQGAIPWEGNAPAPYFDLPSQHSSFPSHPGRYFLPPAPFPTKRSNAPLHPMAACLPWLLAAITTAAEYAPPLLSPLPVLGAGRATTEDPMTQFFIIRSSTEHNVEVSMRRGVWATIPRNEARLAQAVQEARHVILFFRVQSSQCWAGYALMKNAPGEGSYPSSVFSGRSGRPFVGLTFDIQWIRQVPLSIEKTRNLLNRFNNGESVNRAMDGQPVDPEAGKALAFLFDEMAANTRLPSYAPAYQTARRVAACVGFCAVASIVAGGDGHRALSNNPAMRVFPVDLTEMTYEDYIDTYEASQALWNRVFEKHGYVLDSAAAAAAAAIAAGEPGVAASFGGPPPKTKGLMRPFATASESVAGAACAGAATAGPGASLTSRCFSCSCCAAADCGKNASSAVKGFVATQRESQQEPRSPTDAAKRGRLITHPSEDTSLPAVYMPPRHISPRVAWH</sequence>
<dbReference type="Gene3D" id="3.10.590.10">
    <property type="entry name" value="ph1033 like domains"/>
    <property type="match status" value="1"/>
</dbReference>
<organism evidence="3 4">
    <name type="scientific">Cyclospora cayetanensis</name>
    <dbReference type="NCBI Taxonomy" id="88456"/>
    <lineage>
        <taxon>Eukaryota</taxon>
        <taxon>Sar</taxon>
        <taxon>Alveolata</taxon>
        <taxon>Apicomplexa</taxon>
        <taxon>Conoidasida</taxon>
        <taxon>Coccidia</taxon>
        <taxon>Eucoccidiorida</taxon>
        <taxon>Eimeriorina</taxon>
        <taxon>Eimeriidae</taxon>
        <taxon>Cyclospora</taxon>
    </lineage>
</organism>
<dbReference type="GO" id="GO:0000398">
    <property type="term" value="P:mRNA splicing, via spliceosome"/>
    <property type="evidence" value="ECO:0007669"/>
    <property type="project" value="TreeGrafter"/>
</dbReference>
<proteinExistence type="predicted"/>
<dbReference type="RefSeq" id="XP_026190063.1">
    <property type="nucleotide sequence ID" value="XM_026334278.1"/>
</dbReference>
<dbReference type="AlphaFoldDB" id="A0A6P6RQK1"/>
<feature type="region of interest" description="Disordered" evidence="1">
    <location>
        <begin position="510"/>
        <end position="546"/>
    </location>
</feature>
<dbReference type="OrthoDB" id="333217at2759"/>
<dbReference type="GO" id="GO:0048024">
    <property type="term" value="P:regulation of mRNA splicing, via spliceosome"/>
    <property type="evidence" value="ECO:0007669"/>
    <property type="project" value="TreeGrafter"/>
</dbReference>
<dbReference type="GeneID" id="34618372"/>